<evidence type="ECO:0000256" key="4">
    <source>
        <dbReference type="ARBA" id="ARBA00023284"/>
    </source>
</evidence>
<dbReference type="InterPro" id="IPR036249">
    <property type="entry name" value="Thioredoxin-like_sf"/>
</dbReference>
<evidence type="ECO:0000313" key="7">
    <source>
        <dbReference type="Proteomes" id="UP000677244"/>
    </source>
</evidence>
<dbReference type="PROSITE" id="PS51352">
    <property type="entry name" value="THIOREDOXIN_2"/>
    <property type="match status" value="1"/>
</dbReference>
<organism evidence="6 7">
    <name type="scientific">Niastella soli</name>
    <dbReference type="NCBI Taxonomy" id="2821487"/>
    <lineage>
        <taxon>Bacteria</taxon>
        <taxon>Pseudomonadati</taxon>
        <taxon>Bacteroidota</taxon>
        <taxon>Chitinophagia</taxon>
        <taxon>Chitinophagales</taxon>
        <taxon>Chitinophagaceae</taxon>
        <taxon>Niastella</taxon>
    </lineage>
</organism>
<evidence type="ECO:0000313" key="6">
    <source>
        <dbReference type="EMBL" id="MBO9203994.1"/>
    </source>
</evidence>
<keyword evidence="2" id="KW-0201">Cytochrome c-type biogenesis</keyword>
<dbReference type="InterPro" id="IPR017801">
    <property type="entry name" value="DUF3738"/>
</dbReference>
<evidence type="ECO:0000256" key="1">
    <source>
        <dbReference type="ARBA" id="ARBA00004196"/>
    </source>
</evidence>
<accession>A0ABS3Z1K2</accession>
<evidence type="ECO:0000256" key="3">
    <source>
        <dbReference type="ARBA" id="ARBA00023157"/>
    </source>
</evidence>
<keyword evidence="7" id="KW-1185">Reference proteome</keyword>
<protein>
    <submittedName>
        <fullName evidence="6">Redoxin family protein</fullName>
    </submittedName>
</protein>
<dbReference type="PANTHER" id="PTHR42852">
    <property type="entry name" value="THIOL:DISULFIDE INTERCHANGE PROTEIN DSBE"/>
    <property type="match status" value="1"/>
</dbReference>
<dbReference type="InterPro" id="IPR013766">
    <property type="entry name" value="Thioredoxin_domain"/>
</dbReference>
<keyword evidence="4" id="KW-0676">Redox-active center</keyword>
<dbReference type="EMBL" id="JAGHKO010000011">
    <property type="protein sequence ID" value="MBO9203994.1"/>
    <property type="molecule type" value="Genomic_DNA"/>
</dbReference>
<dbReference type="CDD" id="cd02966">
    <property type="entry name" value="TlpA_like_family"/>
    <property type="match status" value="1"/>
</dbReference>
<evidence type="ECO:0000259" key="5">
    <source>
        <dbReference type="PROSITE" id="PS51352"/>
    </source>
</evidence>
<dbReference type="InterPro" id="IPR013740">
    <property type="entry name" value="Redoxin"/>
</dbReference>
<dbReference type="RefSeq" id="WP_209142134.1">
    <property type="nucleotide sequence ID" value="NZ_JAGHKO010000011.1"/>
</dbReference>
<dbReference type="PANTHER" id="PTHR42852:SF6">
    <property type="entry name" value="THIOL:DISULFIDE INTERCHANGE PROTEIN DSBE"/>
    <property type="match status" value="1"/>
</dbReference>
<dbReference type="Pfam" id="PF12543">
    <property type="entry name" value="DUF3738"/>
    <property type="match status" value="1"/>
</dbReference>
<name>A0ABS3Z1K2_9BACT</name>
<dbReference type="Pfam" id="PF08534">
    <property type="entry name" value="Redoxin"/>
    <property type="match status" value="1"/>
</dbReference>
<sequence>MKLTIISTAFIFSAAFSFGQGLVKIGDKTPKYYFDKLVNAPGTTIDISDLKGKPTILAFWGTWCAPCIPEMINLGKLQKIFGDKVQIIGVSNDNEQKLKTFLQKRPSKIWFASDPSNNLWNIFDLQTAGHAVLIDKNNYVVSITEMVKIDSAVINNLIIANQLNLSENRGTKLLSEDQNPVNLDSTTIYSFVLQPALKGITPMMKKPRIGTFGNRRITIINLVPAIILKDAYEISTTRKIIYPTKEDSLESNQNSYCIDFIVAENDKANLKALFQKELNDHLPVKGEVQKRTIPCYVLKLIEGKQISIKESTKSYNRFSSSGLEFSGEGIPIKTFISYIENELRYPIYDATGLTKYYDIEFFKNNVDRLQSTKDSLAKLGLELVKDQKEIDVLVITIR</sequence>
<proteinExistence type="predicted"/>
<comment type="caution">
    <text evidence="6">The sequence shown here is derived from an EMBL/GenBank/DDBJ whole genome shotgun (WGS) entry which is preliminary data.</text>
</comment>
<gene>
    <name evidence="6" type="ORF">J7I42_27155</name>
</gene>
<feature type="domain" description="Thioredoxin" evidence="5">
    <location>
        <begin position="23"/>
        <end position="163"/>
    </location>
</feature>
<reference evidence="6 7" key="1">
    <citation type="submission" date="2021-03" db="EMBL/GenBank/DDBJ databases">
        <title>Assistant Professor.</title>
        <authorList>
            <person name="Huq M.A."/>
        </authorList>
    </citation>
    <scope>NUCLEOTIDE SEQUENCE [LARGE SCALE GENOMIC DNA]</scope>
    <source>
        <strain evidence="6 7">MAH-29</strain>
    </source>
</reference>
<dbReference type="Gene3D" id="3.40.30.10">
    <property type="entry name" value="Glutaredoxin"/>
    <property type="match status" value="1"/>
</dbReference>
<dbReference type="SUPFAM" id="SSF52833">
    <property type="entry name" value="Thioredoxin-like"/>
    <property type="match status" value="1"/>
</dbReference>
<keyword evidence="3" id="KW-1015">Disulfide bond</keyword>
<dbReference type="Proteomes" id="UP000677244">
    <property type="component" value="Unassembled WGS sequence"/>
</dbReference>
<evidence type="ECO:0000256" key="2">
    <source>
        <dbReference type="ARBA" id="ARBA00022748"/>
    </source>
</evidence>
<comment type="subcellular location">
    <subcellularLocation>
        <location evidence="1">Cell envelope</location>
    </subcellularLocation>
</comment>
<dbReference type="InterPro" id="IPR050553">
    <property type="entry name" value="Thioredoxin_ResA/DsbE_sf"/>
</dbReference>